<organism evidence="5 6">
    <name type="scientific">Stegodyphus mimosarum</name>
    <name type="common">African social velvet spider</name>
    <dbReference type="NCBI Taxonomy" id="407821"/>
    <lineage>
        <taxon>Eukaryota</taxon>
        <taxon>Metazoa</taxon>
        <taxon>Ecdysozoa</taxon>
        <taxon>Arthropoda</taxon>
        <taxon>Chelicerata</taxon>
        <taxon>Arachnida</taxon>
        <taxon>Araneae</taxon>
        <taxon>Araneomorphae</taxon>
        <taxon>Entelegynae</taxon>
        <taxon>Eresoidea</taxon>
        <taxon>Eresidae</taxon>
        <taxon>Stegodyphus</taxon>
    </lineage>
</organism>
<evidence type="ECO:0000313" key="6">
    <source>
        <dbReference type="Proteomes" id="UP000054359"/>
    </source>
</evidence>
<evidence type="ECO:0000313" key="5">
    <source>
        <dbReference type="EMBL" id="KFM81909.1"/>
    </source>
</evidence>
<keyword evidence="4" id="KW-1015">Disulfide bond</keyword>
<proteinExistence type="inferred from homology"/>
<dbReference type="PROSITE" id="PS51808">
    <property type="entry name" value="CHCH"/>
    <property type="match status" value="1"/>
</dbReference>
<dbReference type="PANTHER" id="PTHR15590">
    <property type="entry name" value="CX9C MOTIF-CONTAINING PROTEIN 4"/>
    <property type="match status" value="1"/>
</dbReference>
<dbReference type="GO" id="GO:0005739">
    <property type="term" value="C:mitochondrion"/>
    <property type="evidence" value="ECO:0007669"/>
    <property type="project" value="UniProtKB-SubCell"/>
</dbReference>
<sequence>MKDPCLKYACELQKCLKTHNYNEEMCSTVMKALLDCCQIWKTEAKCCLGFIKTNDSNQ</sequence>
<dbReference type="Gene3D" id="1.10.287.1130">
    <property type="entry name" value="CytochromE C oxidase copper chaperone"/>
    <property type="match status" value="1"/>
</dbReference>
<keyword evidence="6" id="KW-1185">Reference proteome</keyword>
<dbReference type="InterPro" id="IPR027179">
    <property type="entry name" value="CMC4"/>
</dbReference>
<dbReference type="Pfam" id="PF08991">
    <property type="entry name" value="CMC4"/>
    <property type="match status" value="1"/>
</dbReference>
<comment type="subcellular location">
    <subcellularLocation>
        <location evidence="1">Mitochondrion</location>
    </subcellularLocation>
</comment>
<dbReference type="EMBL" id="KK122097">
    <property type="protein sequence ID" value="KFM81909.1"/>
    <property type="molecule type" value="Genomic_DNA"/>
</dbReference>
<dbReference type="AlphaFoldDB" id="A0A087UX20"/>
<comment type="similarity">
    <text evidence="2">Belongs to the CMC4 family.</text>
</comment>
<evidence type="ECO:0008006" key="7">
    <source>
        <dbReference type="Google" id="ProtNLM"/>
    </source>
</evidence>
<dbReference type="SUPFAM" id="SSF47072">
    <property type="entry name" value="Cysteine alpha-hairpin motif"/>
    <property type="match status" value="1"/>
</dbReference>
<protein>
    <recommendedName>
        <fullName evidence="7">Cx9C motif-containing protein 4</fullName>
    </recommendedName>
</protein>
<evidence type="ECO:0000256" key="3">
    <source>
        <dbReference type="ARBA" id="ARBA00023128"/>
    </source>
</evidence>
<evidence type="ECO:0000256" key="4">
    <source>
        <dbReference type="ARBA" id="ARBA00023157"/>
    </source>
</evidence>
<feature type="non-terminal residue" evidence="5">
    <location>
        <position position="58"/>
    </location>
</feature>
<dbReference type="PANTHER" id="PTHR15590:SF0">
    <property type="entry name" value="CX9C MOTIF-CONTAINING PROTEIN 4"/>
    <property type="match status" value="1"/>
</dbReference>
<accession>A0A087UX20</accession>
<name>A0A087UX20_STEMI</name>
<dbReference type="Proteomes" id="UP000054359">
    <property type="component" value="Unassembled WGS sequence"/>
</dbReference>
<evidence type="ECO:0000256" key="2">
    <source>
        <dbReference type="ARBA" id="ARBA00009858"/>
    </source>
</evidence>
<reference evidence="5 6" key="1">
    <citation type="submission" date="2013-11" db="EMBL/GenBank/DDBJ databases">
        <title>Genome sequencing of Stegodyphus mimosarum.</title>
        <authorList>
            <person name="Bechsgaard J."/>
        </authorList>
    </citation>
    <scope>NUCLEOTIDE SEQUENCE [LARGE SCALE GENOMIC DNA]</scope>
</reference>
<dbReference type="InterPro" id="IPR009069">
    <property type="entry name" value="Cys_alpha_HP_mot_SF"/>
</dbReference>
<keyword evidence="3" id="KW-0496">Mitochondrion</keyword>
<dbReference type="OrthoDB" id="13601at2759"/>
<gene>
    <name evidence="5" type="ORF">X975_04104</name>
</gene>
<evidence type="ECO:0000256" key="1">
    <source>
        <dbReference type="ARBA" id="ARBA00004173"/>
    </source>
</evidence>